<feature type="non-terminal residue" evidence="3">
    <location>
        <position position="1"/>
    </location>
</feature>
<dbReference type="SUPFAM" id="SSF50998">
    <property type="entry name" value="Quinoprotein alcohol dehydrogenase-like"/>
    <property type="match status" value="1"/>
</dbReference>
<evidence type="ECO:0000256" key="1">
    <source>
        <dbReference type="SAM" id="SignalP"/>
    </source>
</evidence>
<reference evidence="3 4" key="1">
    <citation type="journal article" date="2020" name="ISME J.">
        <title>Uncovering the hidden diversity of litter-decomposition mechanisms in mushroom-forming fungi.</title>
        <authorList>
            <person name="Floudas D."/>
            <person name="Bentzer J."/>
            <person name="Ahren D."/>
            <person name="Johansson T."/>
            <person name="Persson P."/>
            <person name="Tunlid A."/>
        </authorList>
    </citation>
    <scope>NUCLEOTIDE SEQUENCE [LARGE SCALE GENOMIC DNA]</scope>
    <source>
        <strain evidence="3 4">CBS 291.85</strain>
    </source>
</reference>
<sequence>MLGAIRAISLALLLLATCTVALHESDVGIVDWHQRLIGVPISSSSATAPVFHRVGGRLTQSFIITATESNVLGALTPVNGTLVWRHVFEPEDRISRFHKHGNTVASLSGPGGATLRTFDIGTGDLLLEKHLHSPQSGILAEPNYLGTYIAFGNETNGSPDLFVLTNGHTVNHVVAGNIKWSWTSEDQGSLVTYSNLLITPQSIYAVGLAKSFASYTLHVTTLSPATGEVISTSAIPSSISNGLKDFLLLNKPSNPPYLVWTESGNTLKFLELTPTLQKKPSFPKDKLFSKIVDLGLGSHNMFVVIKEDGTGHIMAVNAGYMESVKEFVGSAYSDRTTESIYSGGFDKNEAPYVARLYWSHTLQLVSYEIYAPHLAGGQGVLSGFSFKFETFSHGVISHMAFDAVSPNPYQIIGRVVLTTSTGSIQLWQSDNPQWNREEGLSTINAVQFVELPEKLADSSERGDGEGFAGRLSRQLRDAKDFHRYLMRFIKRFATGSYESATSSATAHTSTTSTGPSRDTFGFRQLLILATAHGKIYGMDTSNGKILWSRILGLGSQGEEGDKIVPFEGKMFVIKTVGDITGDPEVSGPSVPEVVVLGQRVLKSVSV</sequence>
<dbReference type="InterPro" id="IPR011047">
    <property type="entry name" value="Quinoprotein_ADH-like_sf"/>
</dbReference>
<comment type="caution">
    <text evidence="3">The sequence shown here is derived from an EMBL/GenBank/DDBJ whole genome shotgun (WGS) entry which is preliminary data.</text>
</comment>
<dbReference type="InterPro" id="IPR058545">
    <property type="entry name" value="Beta-prop_EMC1_1st"/>
</dbReference>
<dbReference type="Proteomes" id="UP000559256">
    <property type="component" value="Unassembled WGS sequence"/>
</dbReference>
<evidence type="ECO:0000313" key="3">
    <source>
        <dbReference type="EMBL" id="KAF5352206.1"/>
    </source>
</evidence>
<keyword evidence="4" id="KW-1185">Reference proteome</keyword>
<dbReference type="EMBL" id="JAACJM010000067">
    <property type="protein sequence ID" value="KAF5352206.1"/>
    <property type="molecule type" value="Genomic_DNA"/>
</dbReference>
<keyword evidence="1" id="KW-0732">Signal</keyword>
<organism evidence="3 4">
    <name type="scientific">Tetrapyrgos nigripes</name>
    <dbReference type="NCBI Taxonomy" id="182062"/>
    <lineage>
        <taxon>Eukaryota</taxon>
        <taxon>Fungi</taxon>
        <taxon>Dikarya</taxon>
        <taxon>Basidiomycota</taxon>
        <taxon>Agaricomycotina</taxon>
        <taxon>Agaricomycetes</taxon>
        <taxon>Agaricomycetidae</taxon>
        <taxon>Agaricales</taxon>
        <taxon>Marasmiineae</taxon>
        <taxon>Marasmiaceae</taxon>
        <taxon>Tetrapyrgos</taxon>
    </lineage>
</organism>
<proteinExistence type="predicted"/>
<name>A0A8H5D272_9AGAR</name>
<dbReference type="InterPro" id="IPR026895">
    <property type="entry name" value="EMC1"/>
</dbReference>
<dbReference type="PANTHER" id="PTHR21573">
    <property type="entry name" value="ER MEMBRANE PROTEIN COMPLEX SUBUNIT 1"/>
    <property type="match status" value="1"/>
</dbReference>
<accession>A0A8H5D272</accession>
<dbReference type="Gene3D" id="2.130.10.10">
    <property type="entry name" value="YVTN repeat-like/Quinoprotein amine dehydrogenase"/>
    <property type="match status" value="1"/>
</dbReference>
<dbReference type="GO" id="GO:0072546">
    <property type="term" value="C:EMC complex"/>
    <property type="evidence" value="ECO:0007669"/>
    <property type="project" value="InterPro"/>
</dbReference>
<dbReference type="GO" id="GO:0034975">
    <property type="term" value="P:protein folding in endoplasmic reticulum"/>
    <property type="evidence" value="ECO:0007669"/>
    <property type="project" value="TreeGrafter"/>
</dbReference>
<feature type="chain" id="PRO_5034277846" description="EMC1 first beta-propeller domain-containing protein" evidence="1">
    <location>
        <begin position="22"/>
        <end position="606"/>
    </location>
</feature>
<protein>
    <recommendedName>
        <fullName evidence="2">EMC1 first beta-propeller domain-containing protein</fullName>
    </recommendedName>
</protein>
<feature type="signal peptide" evidence="1">
    <location>
        <begin position="1"/>
        <end position="21"/>
    </location>
</feature>
<dbReference type="OrthoDB" id="28092at2759"/>
<evidence type="ECO:0000259" key="2">
    <source>
        <dbReference type="Pfam" id="PF25293"/>
    </source>
</evidence>
<evidence type="ECO:0000313" key="4">
    <source>
        <dbReference type="Proteomes" id="UP000559256"/>
    </source>
</evidence>
<gene>
    <name evidence="3" type="ORF">D9758_009183</name>
</gene>
<dbReference type="Pfam" id="PF25293">
    <property type="entry name" value="Beta-prop_EMC1_N"/>
    <property type="match status" value="1"/>
</dbReference>
<dbReference type="AlphaFoldDB" id="A0A8H5D272"/>
<feature type="domain" description="EMC1 first beta-propeller" evidence="2">
    <location>
        <begin position="21"/>
        <end position="438"/>
    </location>
</feature>
<dbReference type="InterPro" id="IPR015943">
    <property type="entry name" value="WD40/YVTN_repeat-like_dom_sf"/>
</dbReference>
<dbReference type="PANTHER" id="PTHR21573:SF0">
    <property type="entry name" value="ER MEMBRANE PROTEIN COMPLEX SUBUNIT 1"/>
    <property type="match status" value="1"/>
</dbReference>